<dbReference type="InterPro" id="IPR030965">
    <property type="entry name" value="SagB-rel_DH_2"/>
</dbReference>
<dbReference type="Proteomes" id="UP000785613">
    <property type="component" value="Unassembled WGS sequence"/>
</dbReference>
<dbReference type="EMBL" id="VUYU01000014">
    <property type="protein sequence ID" value="NHZ35847.1"/>
    <property type="molecule type" value="Genomic_DNA"/>
</dbReference>
<sequence>MKIRRCAVLFIEPREDLGIDWAALFSGAGALSASLRWVALAPHLDRETTIDAAQVAALGAIGQTAWTERADAERQLGAAMVESLLALGLLLDDGAGDGSSNIAARERDTVLREQHWRPLSAAAHMFSRWDGMEVDKGMHFPSFEELVQSYGAPPEPAIERGDSEHAIALPAAQSGPLDAQLLRRYTGRNYDPDAPLPPEVLARLLQRTFGVQLQSMLAQEALVFKKTSPSAGSLHPTEAYVLVRRVPGVAPGLYHYHPLKHALEPMAALEPAAASELARQFVADQHWFVDAPVMVVMAARVARNFWKYRNHAKAYRALMLDAGHLSQTFYLLATEAGMPGFVTAAVNEKVIERAFGLDPLSDAVVAVCGCGVAAAGQTTLELRYEE</sequence>
<dbReference type="PANTHER" id="PTHR43745">
    <property type="entry name" value="NITROREDUCTASE MJ1384-RELATED"/>
    <property type="match status" value="1"/>
</dbReference>
<dbReference type="RefSeq" id="WP_167227427.1">
    <property type="nucleotide sequence ID" value="NZ_VUYU01000014.1"/>
</dbReference>
<evidence type="ECO:0000259" key="1">
    <source>
        <dbReference type="Pfam" id="PF00881"/>
    </source>
</evidence>
<dbReference type="SUPFAM" id="SSF55469">
    <property type="entry name" value="FMN-dependent nitroreductase-like"/>
    <property type="match status" value="1"/>
</dbReference>
<dbReference type="InterPro" id="IPR052544">
    <property type="entry name" value="Bacteriocin_Proc_Enz"/>
</dbReference>
<dbReference type="NCBIfam" id="TIGR04511">
    <property type="entry name" value="SagB_rel_DH_2"/>
    <property type="match status" value="1"/>
</dbReference>
<reference evidence="2 3" key="1">
    <citation type="submission" date="2019-09" db="EMBL/GenBank/DDBJ databases">
        <title>Taxonomy of Antarctic Massilia spp.: description of Massilia rubra sp. nov., Massilia aquatica sp. nov., Massilia mucilaginosa sp. nov., Massilia frigida sp. nov. isolated from streams, lakes and regoliths.</title>
        <authorList>
            <person name="Holochova P."/>
            <person name="Sedlacek I."/>
            <person name="Kralova S."/>
            <person name="Maslanova I."/>
            <person name="Busse H.-J."/>
            <person name="Stankova E."/>
            <person name="Vrbovska V."/>
            <person name="Kovarovic V."/>
            <person name="Bartak M."/>
            <person name="Svec P."/>
            <person name="Pantucek R."/>
        </authorList>
    </citation>
    <scope>NUCLEOTIDE SEQUENCE [LARGE SCALE GENOMIC DNA]</scope>
    <source>
        <strain evidence="2 3">CCM 8692</strain>
    </source>
</reference>
<feature type="domain" description="Nitroreductase" evidence="1">
    <location>
        <begin position="182"/>
        <end position="371"/>
    </location>
</feature>
<dbReference type="InterPro" id="IPR000415">
    <property type="entry name" value="Nitroreductase-like"/>
</dbReference>
<evidence type="ECO:0000313" key="2">
    <source>
        <dbReference type="EMBL" id="NHZ35847.1"/>
    </source>
</evidence>
<dbReference type="InterPro" id="IPR020051">
    <property type="entry name" value="SagB-type_dehydrogenase"/>
</dbReference>
<keyword evidence="3" id="KW-1185">Reference proteome</keyword>
<dbReference type="NCBIfam" id="TIGR03605">
    <property type="entry name" value="antibiot_sagB"/>
    <property type="match status" value="1"/>
</dbReference>
<dbReference type="Pfam" id="PF00881">
    <property type="entry name" value="Nitroreductase"/>
    <property type="match status" value="1"/>
</dbReference>
<dbReference type="PANTHER" id="PTHR43745:SF2">
    <property type="entry name" value="NITROREDUCTASE MJ1384-RELATED"/>
    <property type="match status" value="1"/>
</dbReference>
<dbReference type="InterPro" id="IPR029479">
    <property type="entry name" value="Nitroreductase"/>
</dbReference>
<proteinExistence type="predicted"/>
<name>A0ABX0LNB2_9BURK</name>
<accession>A0ABX0LNB2</accession>
<organism evidence="2 3">
    <name type="scientific">Massilia rubra</name>
    <dbReference type="NCBI Taxonomy" id="2607910"/>
    <lineage>
        <taxon>Bacteria</taxon>
        <taxon>Pseudomonadati</taxon>
        <taxon>Pseudomonadota</taxon>
        <taxon>Betaproteobacteria</taxon>
        <taxon>Burkholderiales</taxon>
        <taxon>Oxalobacteraceae</taxon>
        <taxon>Telluria group</taxon>
        <taxon>Massilia</taxon>
    </lineage>
</organism>
<gene>
    <name evidence="2" type="ORF">F0185_19970</name>
</gene>
<dbReference type="Gene3D" id="3.40.109.10">
    <property type="entry name" value="NADH Oxidase"/>
    <property type="match status" value="1"/>
</dbReference>
<protein>
    <submittedName>
        <fullName evidence="2">Peptide maturation dehydrogenase</fullName>
    </submittedName>
</protein>
<dbReference type="CDD" id="cd02142">
    <property type="entry name" value="McbC_SagB-like_oxidoreductase"/>
    <property type="match status" value="1"/>
</dbReference>
<comment type="caution">
    <text evidence="2">The sequence shown here is derived from an EMBL/GenBank/DDBJ whole genome shotgun (WGS) entry which is preliminary data.</text>
</comment>
<evidence type="ECO:0000313" key="3">
    <source>
        <dbReference type="Proteomes" id="UP000785613"/>
    </source>
</evidence>